<name>A0A9P5VM89_9FUNG</name>
<sequence length="577" mass="66256">MPGRRIYWIVALFFFVALLVSHKRSTDYNDVDLNRTRTPSSQQNQQQQQEQQQQQNKRPPPPGESIVKPSTGSSSLDPTTPNTSRRYDTLVVIPSSWTQMQSRRWVRETVFGIRNNLEPCKKHDGRLIYKFYIHGRSTWLRTPMHTAQFMQAQVRDLYAEFMEFDDYHFANKTVTDRHTIWDDALDWAVNKFVPAEAITVDKVLIFDSTTLVNLPKLEDTVLSASSKGTSQDILHSWSETDTATNINNKPFAAMLSFPTAKTILSVATQIKAQHVNSSLVEGAMLYYTRPTQRPTFQIVKGEGQLWTSDIDQVQPSTVVVGQVYQQEDWQPLAEKLSIRPVAPCAVDKSRKDNIAVLTSSYIYVDMCMAEASLPSAENKRAYAKRQGYDFVARSAEFAQEEFRGRRLVWGKIGAIQKVLPHYEWLLWMDMDAIVADIDKDVREIIHKAEEASEHEDAEISMIVSRPLKDKMLNAGVMLIKNTDWSRRFFNEVQRRRSWYHRSPSYEQGAIWEVMQEDRWKSGYLLFDRDDHTMNTFPKYYDDGDFIIHFAPAGCPAVPVLEALGKIMNGESAKGVGI</sequence>
<keyword evidence="3" id="KW-0808">Transferase</keyword>
<evidence type="ECO:0000256" key="3">
    <source>
        <dbReference type="ARBA" id="ARBA00022679"/>
    </source>
</evidence>
<reference evidence="6" key="1">
    <citation type="journal article" date="2020" name="Fungal Divers.">
        <title>Resolving the Mortierellaceae phylogeny through synthesis of multi-gene phylogenetics and phylogenomics.</title>
        <authorList>
            <person name="Vandepol N."/>
            <person name="Liber J."/>
            <person name="Desiro A."/>
            <person name="Na H."/>
            <person name="Kennedy M."/>
            <person name="Barry K."/>
            <person name="Grigoriev I.V."/>
            <person name="Miller A.N."/>
            <person name="O'Donnell K."/>
            <person name="Stajich J.E."/>
            <person name="Bonito G."/>
        </authorList>
    </citation>
    <scope>NUCLEOTIDE SEQUENCE</scope>
    <source>
        <strain evidence="6">NVP1</strain>
    </source>
</reference>
<evidence type="ECO:0000256" key="2">
    <source>
        <dbReference type="ARBA" id="ARBA00022676"/>
    </source>
</evidence>
<keyword evidence="2" id="KW-0328">Glycosyltransferase</keyword>
<dbReference type="GO" id="GO:0006487">
    <property type="term" value="P:protein N-linked glycosylation"/>
    <property type="evidence" value="ECO:0007669"/>
    <property type="project" value="TreeGrafter"/>
</dbReference>
<dbReference type="PANTHER" id="PTHR31306">
    <property type="entry name" value="ALPHA-1,6-MANNOSYLTRANSFERASE MNN11-RELATED"/>
    <property type="match status" value="1"/>
</dbReference>
<dbReference type="EMBL" id="JAAAUY010000313">
    <property type="protein sequence ID" value="KAF9331591.1"/>
    <property type="molecule type" value="Genomic_DNA"/>
</dbReference>
<evidence type="ECO:0000313" key="6">
    <source>
        <dbReference type="EMBL" id="KAF9331591.1"/>
    </source>
</evidence>
<keyword evidence="7" id="KW-1185">Reference proteome</keyword>
<evidence type="ECO:0008006" key="8">
    <source>
        <dbReference type="Google" id="ProtNLM"/>
    </source>
</evidence>
<comment type="caution">
    <text evidence="6">The sequence shown here is derived from an EMBL/GenBank/DDBJ whole genome shotgun (WGS) entry which is preliminary data.</text>
</comment>
<dbReference type="Pfam" id="PF05637">
    <property type="entry name" value="Glyco_transf_34"/>
    <property type="match status" value="1"/>
</dbReference>
<feature type="signal peptide" evidence="5">
    <location>
        <begin position="1"/>
        <end position="21"/>
    </location>
</feature>
<gene>
    <name evidence="6" type="ORF">BG006_005557</name>
</gene>
<dbReference type="SUPFAM" id="SSF53448">
    <property type="entry name" value="Nucleotide-diphospho-sugar transferases"/>
    <property type="match status" value="1"/>
</dbReference>
<feature type="compositionally biased region" description="Polar residues" evidence="4">
    <location>
        <begin position="68"/>
        <end position="84"/>
    </location>
</feature>
<dbReference type="PANTHER" id="PTHR31306:SF4">
    <property type="entry name" value="ALPHA-1,2-GALACTOSYLTRANSFERASE"/>
    <property type="match status" value="1"/>
</dbReference>
<evidence type="ECO:0000313" key="7">
    <source>
        <dbReference type="Proteomes" id="UP000696485"/>
    </source>
</evidence>
<keyword evidence="5" id="KW-0732">Signal</keyword>
<organism evidence="6 7">
    <name type="scientific">Podila minutissima</name>
    <dbReference type="NCBI Taxonomy" id="64525"/>
    <lineage>
        <taxon>Eukaryota</taxon>
        <taxon>Fungi</taxon>
        <taxon>Fungi incertae sedis</taxon>
        <taxon>Mucoromycota</taxon>
        <taxon>Mortierellomycotina</taxon>
        <taxon>Mortierellomycetes</taxon>
        <taxon>Mortierellales</taxon>
        <taxon>Mortierellaceae</taxon>
        <taxon>Podila</taxon>
    </lineage>
</organism>
<dbReference type="GO" id="GO:0000139">
    <property type="term" value="C:Golgi membrane"/>
    <property type="evidence" value="ECO:0007669"/>
    <property type="project" value="TreeGrafter"/>
</dbReference>
<proteinExistence type="inferred from homology"/>
<dbReference type="InterPro" id="IPR029044">
    <property type="entry name" value="Nucleotide-diphossugar_trans"/>
</dbReference>
<dbReference type="GO" id="GO:0016757">
    <property type="term" value="F:glycosyltransferase activity"/>
    <property type="evidence" value="ECO:0007669"/>
    <property type="project" value="UniProtKB-KW"/>
</dbReference>
<comment type="similarity">
    <text evidence="1">Belongs to the glycosyltransferase 34 family.</text>
</comment>
<protein>
    <recommendedName>
        <fullName evidence="8">Glycosyltransferase family 34 protein</fullName>
    </recommendedName>
</protein>
<feature type="chain" id="PRO_5040176247" description="Glycosyltransferase family 34 protein" evidence="5">
    <location>
        <begin position="22"/>
        <end position="577"/>
    </location>
</feature>
<feature type="region of interest" description="Disordered" evidence="4">
    <location>
        <begin position="30"/>
        <end position="84"/>
    </location>
</feature>
<evidence type="ECO:0000256" key="1">
    <source>
        <dbReference type="ARBA" id="ARBA00005664"/>
    </source>
</evidence>
<accession>A0A9P5VM89</accession>
<dbReference type="AlphaFoldDB" id="A0A9P5VM89"/>
<dbReference type="Proteomes" id="UP000696485">
    <property type="component" value="Unassembled WGS sequence"/>
</dbReference>
<feature type="compositionally biased region" description="Low complexity" evidence="4">
    <location>
        <begin position="42"/>
        <end position="56"/>
    </location>
</feature>
<evidence type="ECO:0000256" key="4">
    <source>
        <dbReference type="SAM" id="MobiDB-lite"/>
    </source>
</evidence>
<dbReference type="InterPro" id="IPR008630">
    <property type="entry name" value="Glyco_trans_34"/>
</dbReference>
<evidence type="ECO:0000256" key="5">
    <source>
        <dbReference type="SAM" id="SignalP"/>
    </source>
</evidence>
<dbReference type="Gene3D" id="3.90.550.10">
    <property type="entry name" value="Spore Coat Polysaccharide Biosynthesis Protein SpsA, Chain A"/>
    <property type="match status" value="1"/>
</dbReference>